<comment type="caution">
    <text evidence="4">The sequence shown here is derived from an EMBL/GenBank/DDBJ whole genome shotgun (WGS) entry which is preliminary data.</text>
</comment>
<accession>A0ABP5CCI7</accession>
<reference evidence="5" key="1">
    <citation type="journal article" date="2019" name="Int. J. Syst. Evol. Microbiol.">
        <title>The Global Catalogue of Microorganisms (GCM) 10K type strain sequencing project: providing services to taxonomists for standard genome sequencing and annotation.</title>
        <authorList>
            <consortium name="The Broad Institute Genomics Platform"/>
            <consortium name="The Broad Institute Genome Sequencing Center for Infectious Disease"/>
            <person name="Wu L."/>
            <person name="Ma J."/>
        </authorList>
    </citation>
    <scope>NUCLEOTIDE SEQUENCE [LARGE SCALE GENOMIC DNA]</scope>
    <source>
        <strain evidence="5">JCM 13584</strain>
    </source>
</reference>
<keyword evidence="2" id="KW-0472">Membrane</keyword>
<keyword evidence="5" id="KW-1185">Reference proteome</keyword>
<sequence length="606" mass="66267">MAREESGMTSDDIRDVRNGLLVFIPGLPPRTRARPPWDELIRRLRRDLAPNWRVVVFEHGLTATSRVDLDSVVRSLAAQIRDWAGELSEDIEPPDGILLAGHSFGGVLARAAYLHDASDATGPVDTSAARTASQAAFGRAAASDARNDPEVASAEPPASAHRWPSLVRRIVLLGSPNSGYRREAPGNPLSWRLAYEIATPFADFTIEKVQAGGYWITDLRLRWLDAFQTEAERPTVVQVLGTEDSLVTHEDILDQRFMPGTQVYEIPGADHPGLIRLDTAPDPDRRYEQVRTAIVGRDDERRRQATPREDGPTAFILHGIRASALRSWVQDLGTKVGTLDPKAMIVSPDTGYFTAMEFALPGTRRRKVHEFLKIYGDAYASRHPDEFVFAGHSNGTYMMAQSLGRVPSMRFERIYLAGTVLPRRFDWDGLFRNRQVGRWTNGSWTKGHVRSDRGVTDVPVGVLCSLLRGLGSVDIGTAGLSGFENTAPWPIDQARTVKGGHGAALATDEQLDRIAEFVAKGTSSTPYTDDSEGPPRRWNEEFEASAPFDWLSRFVGLPPIAWGAVIGVGALGATGLVRLGRAKGAKVAVGTGVGAATAIWALLRSI</sequence>
<keyword evidence="2" id="KW-1133">Transmembrane helix</keyword>
<feature type="transmembrane region" description="Helical" evidence="2">
    <location>
        <begin position="560"/>
        <end position="577"/>
    </location>
</feature>
<dbReference type="Gene3D" id="3.40.50.1820">
    <property type="entry name" value="alpha/beta hydrolase"/>
    <property type="match status" value="1"/>
</dbReference>
<gene>
    <name evidence="4" type="ORF">GCM10009717_29520</name>
</gene>
<dbReference type="Pfam" id="PF12697">
    <property type="entry name" value="Abhydrolase_6"/>
    <property type="match status" value="1"/>
</dbReference>
<feature type="region of interest" description="Disordered" evidence="1">
    <location>
        <begin position="139"/>
        <end position="158"/>
    </location>
</feature>
<dbReference type="SUPFAM" id="SSF53474">
    <property type="entry name" value="alpha/beta-Hydrolases"/>
    <property type="match status" value="2"/>
</dbReference>
<dbReference type="InterPro" id="IPR029058">
    <property type="entry name" value="AB_hydrolase_fold"/>
</dbReference>
<dbReference type="EMBL" id="BAAAMK010000008">
    <property type="protein sequence ID" value="GAA1960900.1"/>
    <property type="molecule type" value="Genomic_DNA"/>
</dbReference>
<evidence type="ECO:0000256" key="2">
    <source>
        <dbReference type="SAM" id="Phobius"/>
    </source>
</evidence>
<feature type="domain" description="AB hydrolase-1" evidence="3">
    <location>
        <begin position="21"/>
        <end position="274"/>
    </location>
</feature>
<evidence type="ECO:0000256" key="1">
    <source>
        <dbReference type="SAM" id="MobiDB-lite"/>
    </source>
</evidence>
<keyword evidence="2" id="KW-0812">Transmembrane</keyword>
<evidence type="ECO:0000313" key="5">
    <source>
        <dbReference type="Proteomes" id="UP001499954"/>
    </source>
</evidence>
<dbReference type="InterPro" id="IPR000073">
    <property type="entry name" value="AB_hydrolase_1"/>
</dbReference>
<name>A0ABP5CCI7_9MICO</name>
<feature type="transmembrane region" description="Helical" evidence="2">
    <location>
        <begin position="584"/>
        <end position="603"/>
    </location>
</feature>
<evidence type="ECO:0000259" key="3">
    <source>
        <dbReference type="Pfam" id="PF12697"/>
    </source>
</evidence>
<protein>
    <recommendedName>
        <fullName evidence="3">AB hydrolase-1 domain-containing protein</fullName>
    </recommendedName>
</protein>
<proteinExistence type="predicted"/>
<dbReference type="Proteomes" id="UP001499954">
    <property type="component" value="Unassembled WGS sequence"/>
</dbReference>
<evidence type="ECO:0000313" key="4">
    <source>
        <dbReference type="EMBL" id="GAA1960900.1"/>
    </source>
</evidence>
<organism evidence="4 5">
    <name type="scientific">Agromyces allii</name>
    <dbReference type="NCBI Taxonomy" id="393607"/>
    <lineage>
        <taxon>Bacteria</taxon>
        <taxon>Bacillati</taxon>
        <taxon>Actinomycetota</taxon>
        <taxon>Actinomycetes</taxon>
        <taxon>Micrococcales</taxon>
        <taxon>Microbacteriaceae</taxon>
        <taxon>Agromyces</taxon>
    </lineage>
</organism>